<dbReference type="InterPro" id="IPR028098">
    <property type="entry name" value="Glyco_trans_4-like_N"/>
</dbReference>
<evidence type="ECO:0000313" key="3">
    <source>
        <dbReference type="EMBL" id="PJE72792.1"/>
    </source>
</evidence>
<dbReference type="Pfam" id="PF13439">
    <property type="entry name" value="Glyco_transf_4"/>
    <property type="match status" value="1"/>
</dbReference>
<dbReference type="PANTHER" id="PTHR12526">
    <property type="entry name" value="GLYCOSYLTRANSFERASE"/>
    <property type="match status" value="1"/>
</dbReference>
<evidence type="ECO:0008006" key="5">
    <source>
        <dbReference type="Google" id="ProtNLM"/>
    </source>
</evidence>
<dbReference type="InterPro" id="IPR001296">
    <property type="entry name" value="Glyco_trans_1"/>
</dbReference>
<name>A0A2M8L845_9BACT</name>
<proteinExistence type="predicted"/>
<reference evidence="4" key="1">
    <citation type="submission" date="2017-09" db="EMBL/GenBank/DDBJ databases">
        <title>Depth-based differentiation of microbial function through sediment-hosted aquifers and enrichment of novel symbionts in the deep terrestrial subsurface.</title>
        <authorList>
            <person name="Probst A.J."/>
            <person name="Ladd B."/>
            <person name="Jarett J.K."/>
            <person name="Geller-Mcgrath D.E."/>
            <person name="Sieber C.M.K."/>
            <person name="Emerson J.B."/>
            <person name="Anantharaman K."/>
            <person name="Thomas B.C."/>
            <person name="Malmstrom R."/>
            <person name="Stieglmeier M."/>
            <person name="Klingl A."/>
            <person name="Woyke T."/>
            <person name="Ryan C.M."/>
            <person name="Banfield J.F."/>
        </authorList>
    </citation>
    <scope>NUCLEOTIDE SEQUENCE [LARGE SCALE GENOMIC DNA]</scope>
</reference>
<evidence type="ECO:0000313" key="4">
    <source>
        <dbReference type="Proteomes" id="UP000230603"/>
    </source>
</evidence>
<accession>A0A2M8L845</accession>
<dbReference type="GO" id="GO:0016757">
    <property type="term" value="F:glycosyltransferase activity"/>
    <property type="evidence" value="ECO:0007669"/>
    <property type="project" value="InterPro"/>
</dbReference>
<dbReference type="Gene3D" id="3.40.50.2000">
    <property type="entry name" value="Glycogen Phosphorylase B"/>
    <property type="match status" value="2"/>
</dbReference>
<sequence length="418" mass="48089">MVIAHGNFNAGTLNIVLNRFHVYLSCLYNVTNWCIMQEMKKKILICTPLYPPDIGGPATYSKLLFDELPRKGIDVSVLSFGEVRKFPKVIRHFLYFLKILNLGRSVDVFFAQDPVSVGLPVCLASCFLRKKFILKIVGDYAWEQFQSQISNLKSQKFITLEEFQDRKFDWLTELRRKVERGVGKRAYKIIVPSEYLKKIVLMWGVGSEKINVVYNAFDFSRFFQSQTYGSPTQPFLKRAESDFVLFSAGRLVTWKGFQALVEIFPDLVKQIPNLKLYIIGDGPEREALMFQVSIFKFQDKVILTGQLSHDEVLRYLNTGDIFVLNTGYEGLSHQILEAMAVGIPVVTTNIGGNPELIQNNESGILVEYNNKEQLKNAIFKLYKDKNLRKELVKKAKEKVKEFSKERMINETINILKTT</sequence>
<evidence type="ECO:0000259" key="1">
    <source>
        <dbReference type="Pfam" id="PF00534"/>
    </source>
</evidence>
<dbReference type="SUPFAM" id="SSF53756">
    <property type="entry name" value="UDP-Glycosyltransferase/glycogen phosphorylase"/>
    <property type="match status" value="1"/>
</dbReference>
<feature type="domain" description="Glycosyltransferase subfamily 4-like N-terminal" evidence="2">
    <location>
        <begin position="54"/>
        <end position="221"/>
    </location>
</feature>
<dbReference type="Pfam" id="PF00534">
    <property type="entry name" value="Glycos_transf_1"/>
    <property type="match status" value="1"/>
</dbReference>
<gene>
    <name evidence="3" type="ORF">COV00_03415</name>
</gene>
<dbReference type="EMBL" id="PFEP01000040">
    <property type="protein sequence ID" value="PJE72792.1"/>
    <property type="molecule type" value="Genomic_DNA"/>
</dbReference>
<comment type="caution">
    <text evidence="3">The sequence shown here is derived from an EMBL/GenBank/DDBJ whole genome shotgun (WGS) entry which is preliminary data.</text>
</comment>
<dbReference type="AlphaFoldDB" id="A0A2M8L845"/>
<protein>
    <recommendedName>
        <fullName evidence="5">Glycosyl transferase family 1 domain-containing protein</fullName>
    </recommendedName>
</protein>
<dbReference type="Proteomes" id="UP000230603">
    <property type="component" value="Unassembled WGS sequence"/>
</dbReference>
<organism evidence="3 4">
    <name type="scientific">Candidatus Tagabacteria bacterium CG10_big_fil_rev_8_21_14_0_10_40_13</name>
    <dbReference type="NCBI Taxonomy" id="1975022"/>
    <lineage>
        <taxon>Bacteria</taxon>
        <taxon>Candidatus Tagaibacteriota</taxon>
    </lineage>
</organism>
<evidence type="ECO:0000259" key="2">
    <source>
        <dbReference type="Pfam" id="PF13439"/>
    </source>
</evidence>
<feature type="domain" description="Glycosyl transferase family 1" evidence="1">
    <location>
        <begin position="237"/>
        <end position="397"/>
    </location>
</feature>
<dbReference type="CDD" id="cd03801">
    <property type="entry name" value="GT4_PimA-like"/>
    <property type="match status" value="1"/>
</dbReference>
<dbReference type="PANTHER" id="PTHR12526:SF630">
    <property type="entry name" value="GLYCOSYLTRANSFERASE"/>
    <property type="match status" value="1"/>
</dbReference>